<gene>
    <name evidence="1" type="ordered locus">MTR_6g016920</name>
</gene>
<accession>A0A072U828</accession>
<evidence type="ECO:0000313" key="2">
    <source>
        <dbReference type="EnsemblPlants" id="KEH25283"/>
    </source>
</evidence>
<reference evidence="2" key="3">
    <citation type="submission" date="2015-04" db="UniProtKB">
        <authorList>
            <consortium name="EnsemblPlants"/>
        </authorList>
    </citation>
    <scope>IDENTIFICATION</scope>
    <source>
        <strain evidence="2">cv. Jemalong A17</strain>
    </source>
</reference>
<sequence>MTKITCSGDSAKFRLWISTESKNFERPITIHLILMDNYGHRIYAMAGNELFNKFELSLKEEAVFIKYNFSSQYQ</sequence>
<evidence type="ECO:0000313" key="3">
    <source>
        <dbReference type="Proteomes" id="UP000002051"/>
    </source>
</evidence>
<protein>
    <submittedName>
        <fullName evidence="1 2">Uncharacterized protein</fullName>
    </submittedName>
</protein>
<proteinExistence type="predicted"/>
<keyword evidence="3" id="KW-1185">Reference proteome</keyword>
<organism evidence="1 3">
    <name type="scientific">Medicago truncatula</name>
    <name type="common">Barrel medic</name>
    <name type="synonym">Medicago tribuloides</name>
    <dbReference type="NCBI Taxonomy" id="3880"/>
    <lineage>
        <taxon>Eukaryota</taxon>
        <taxon>Viridiplantae</taxon>
        <taxon>Streptophyta</taxon>
        <taxon>Embryophyta</taxon>
        <taxon>Tracheophyta</taxon>
        <taxon>Spermatophyta</taxon>
        <taxon>Magnoliopsida</taxon>
        <taxon>eudicotyledons</taxon>
        <taxon>Gunneridae</taxon>
        <taxon>Pentapetalae</taxon>
        <taxon>rosids</taxon>
        <taxon>fabids</taxon>
        <taxon>Fabales</taxon>
        <taxon>Fabaceae</taxon>
        <taxon>Papilionoideae</taxon>
        <taxon>50 kb inversion clade</taxon>
        <taxon>NPAAA clade</taxon>
        <taxon>Hologalegina</taxon>
        <taxon>IRL clade</taxon>
        <taxon>Trifolieae</taxon>
        <taxon>Medicago</taxon>
    </lineage>
</organism>
<reference evidence="1 3" key="1">
    <citation type="journal article" date="2011" name="Nature">
        <title>The Medicago genome provides insight into the evolution of rhizobial symbioses.</title>
        <authorList>
            <person name="Young N.D."/>
            <person name="Debelle F."/>
            <person name="Oldroyd G.E."/>
            <person name="Geurts R."/>
            <person name="Cannon S.B."/>
            <person name="Udvardi M.K."/>
            <person name="Benedito V.A."/>
            <person name="Mayer K.F."/>
            <person name="Gouzy J."/>
            <person name="Schoof H."/>
            <person name="Van de Peer Y."/>
            <person name="Proost S."/>
            <person name="Cook D.R."/>
            <person name="Meyers B.C."/>
            <person name="Spannagl M."/>
            <person name="Cheung F."/>
            <person name="De Mita S."/>
            <person name="Krishnakumar V."/>
            <person name="Gundlach H."/>
            <person name="Zhou S."/>
            <person name="Mudge J."/>
            <person name="Bharti A.K."/>
            <person name="Murray J.D."/>
            <person name="Naoumkina M.A."/>
            <person name="Rosen B."/>
            <person name="Silverstein K.A."/>
            <person name="Tang H."/>
            <person name="Rombauts S."/>
            <person name="Zhao P.X."/>
            <person name="Zhou P."/>
            <person name="Barbe V."/>
            <person name="Bardou P."/>
            <person name="Bechner M."/>
            <person name="Bellec A."/>
            <person name="Berger A."/>
            <person name="Berges H."/>
            <person name="Bidwell S."/>
            <person name="Bisseling T."/>
            <person name="Choisne N."/>
            <person name="Couloux A."/>
            <person name="Denny R."/>
            <person name="Deshpande S."/>
            <person name="Dai X."/>
            <person name="Doyle J.J."/>
            <person name="Dudez A.M."/>
            <person name="Farmer A.D."/>
            <person name="Fouteau S."/>
            <person name="Franken C."/>
            <person name="Gibelin C."/>
            <person name="Gish J."/>
            <person name="Goldstein S."/>
            <person name="Gonzalez A.J."/>
            <person name="Green P.J."/>
            <person name="Hallab A."/>
            <person name="Hartog M."/>
            <person name="Hua A."/>
            <person name="Humphray S.J."/>
            <person name="Jeong D.H."/>
            <person name="Jing Y."/>
            <person name="Jocker A."/>
            <person name="Kenton S.M."/>
            <person name="Kim D.J."/>
            <person name="Klee K."/>
            <person name="Lai H."/>
            <person name="Lang C."/>
            <person name="Lin S."/>
            <person name="Macmil S.L."/>
            <person name="Magdelenat G."/>
            <person name="Matthews L."/>
            <person name="McCorrison J."/>
            <person name="Monaghan E.L."/>
            <person name="Mun J.H."/>
            <person name="Najar F.Z."/>
            <person name="Nicholson C."/>
            <person name="Noirot C."/>
            <person name="O'Bleness M."/>
            <person name="Paule C.R."/>
            <person name="Poulain J."/>
            <person name="Prion F."/>
            <person name="Qin B."/>
            <person name="Qu C."/>
            <person name="Retzel E.F."/>
            <person name="Riddle C."/>
            <person name="Sallet E."/>
            <person name="Samain S."/>
            <person name="Samson N."/>
            <person name="Sanders I."/>
            <person name="Saurat O."/>
            <person name="Scarpelli C."/>
            <person name="Schiex T."/>
            <person name="Segurens B."/>
            <person name="Severin A.J."/>
            <person name="Sherrier D.J."/>
            <person name="Shi R."/>
            <person name="Sims S."/>
            <person name="Singer S.R."/>
            <person name="Sinharoy S."/>
            <person name="Sterck L."/>
            <person name="Viollet A."/>
            <person name="Wang B.B."/>
            <person name="Wang K."/>
            <person name="Wang M."/>
            <person name="Wang X."/>
            <person name="Warfsmann J."/>
            <person name="Weissenbach J."/>
            <person name="White D.D."/>
            <person name="White J.D."/>
            <person name="Wiley G.B."/>
            <person name="Wincker P."/>
            <person name="Xing Y."/>
            <person name="Yang L."/>
            <person name="Yao Z."/>
            <person name="Ying F."/>
            <person name="Zhai J."/>
            <person name="Zhou L."/>
            <person name="Zuber A."/>
            <person name="Denarie J."/>
            <person name="Dixon R.A."/>
            <person name="May G.D."/>
            <person name="Schwartz D.C."/>
            <person name="Rogers J."/>
            <person name="Quetier F."/>
            <person name="Town C.D."/>
            <person name="Roe B.A."/>
        </authorList>
    </citation>
    <scope>NUCLEOTIDE SEQUENCE [LARGE SCALE GENOMIC DNA]</scope>
    <source>
        <strain evidence="1">A17</strain>
        <strain evidence="2 3">cv. Jemalong A17</strain>
    </source>
</reference>
<dbReference type="HOGENOM" id="CLU_2691514_0_0_1"/>
<dbReference type="EnsemblPlants" id="KEH25283">
    <property type="protein sequence ID" value="KEH25283"/>
    <property type="gene ID" value="MTR_6g016920"/>
</dbReference>
<dbReference type="Proteomes" id="UP000002051">
    <property type="component" value="Chromosome 6"/>
</dbReference>
<name>A0A072U828_MEDTR</name>
<dbReference type="EMBL" id="CM001222">
    <property type="protein sequence ID" value="KEH25283.1"/>
    <property type="molecule type" value="Genomic_DNA"/>
</dbReference>
<reference evidence="1 3" key="2">
    <citation type="journal article" date="2014" name="BMC Genomics">
        <title>An improved genome release (version Mt4.0) for the model legume Medicago truncatula.</title>
        <authorList>
            <person name="Tang H."/>
            <person name="Krishnakumar V."/>
            <person name="Bidwell S."/>
            <person name="Rosen B."/>
            <person name="Chan A."/>
            <person name="Zhou S."/>
            <person name="Gentzbittel L."/>
            <person name="Childs K.L."/>
            <person name="Yandell M."/>
            <person name="Gundlach H."/>
            <person name="Mayer K.F."/>
            <person name="Schwartz D.C."/>
            <person name="Town C.D."/>
        </authorList>
    </citation>
    <scope>GENOME REANNOTATION</scope>
    <source>
        <strain evidence="1">A17</strain>
        <strain evidence="2 3">cv. Jemalong A17</strain>
    </source>
</reference>
<dbReference type="AlphaFoldDB" id="A0A072U828"/>
<evidence type="ECO:0000313" key="1">
    <source>
        <dbReference type="EMBL" id="KEH25283.1"/>
    </source>
</evidence>